<evidence type="ECO:0000313" key="1">
    <source>
        <dbReference type="EMBL" id="QJA63281.1"/>
    </source>
</evidence>
<reference evidence="1" key="1">
    <citation type="submission" date="2020-03" db="EMBL/GenBank/DDBJ databases">
        <title>The deep terrestrial virosphere.</title>
        <authorList>
            <person name="Holmfeldt K."/>
            <person name="Nilsson E."/>
            <person name="Simone D."/>
            <person name="Lopez-Fernandez M."/>
            <person name="Wu X."/>
            <person name="de Brujin I."/>
            <person name="Lundin D."/>
            <person name="Andersson A."/>
            <person name="Bertilsson S."/>
            <person name="Dopson M."/>
        </authorList>
    </citation>
    <scope>NUCLEOTIDE SEQUENCE</scope>
    <source>
        <strain evidence="2">MM415A01873</strain>
        <strain evidence="1">MM415B00636</strain>
    </source>
</reference>
<organism evidence="1">
    <name type="scientific">viral metagenome</name>
    <dbReference type="NCBI Taxonomy" id="1070528"/>
    <lineage>
        <taxon>unclassified sequences</taxon>
        <taxon>metagenomes</taxon>
        <taxon>organismal metagenomes</taxon>
    </lineage>
</organism>
<dbReference type="EMBL" id="MT141494">
    <property type="protein sequence ID" value="QJA63281.1"/>
    <property type="molecule type" value="Genomic_DNA"/>
</dbReference>
<name>A0A6M3J280_9ZZZZ</name>
<gene>
    <name evidence="2" type="ORF">MM415A01873_0015</name>
    <name evidence="1" type="ORF">MM415B00636_0014</name>
</gene>
<evidence type="ECO:0000313" key="2">
    <source>
        <dbReference type="EMBL" id="QJA75084.1"/>
    </source>
</evidence>
<sequence length="62" mass="7384">MDMQKRDNLRELQDKIAAKLIRKGLVDDDYVIENHITLKGLKSFIYPEFESIFRESLEGREK</sequence>
<protein>
    <submittedName>
        <fullName evidence="1">Uncharacterized protein</fullName>
    </submittedName>
</protein>
<proteinExistence type="predicted"/>
<dbReference type="AlphaFoldDB" id="A0A6M3J280"/>
<dbReference type="EMBL" id="MT142139">
    <property type="protein sequence ID" value="QJA75084.1"/>
    <property type="molecule type" value="Genomic_DNA"/>
</dbReference>
<accession>A0A6M3J280</accession>